<organism evidence="2 3">
    <name type="scientific">Gardnerella pickettii JCP8017A</name>
    <dbReference type="NCBI Taxonomy" id="1261062"/>
    <lineage>
        <taxon>Bacteria</taxon>
        <taxon>Bacillati</taxon>
        <taxon>Actinomycetota</taxon>
        <taxon>Actinomycetes</taxon>
        <taxon>Bifidobacteriales</taxon>
        <taxon>Bifidobacteriaceae</taxon>
        <taxon>Gardnerella</taxon>
        <taxon>Gardnerella pickettii</taxon>
    </lineage>
</organism>
<gene>
    <name evidence="2" type="ORF">HMPREF1577_01241</name>
</gene>
<sequence>MWVSSTPRALAGYGLTSIPETTLIGMADGQTQIAKEHTIVSTTKWNRLQLIPLLAVLVSLVILVYRFWWNTSALYAPLYPLMACGVVAALIQLWLP</sequence>
<evidence type="ECO:0000313" key="2">
    <source>
        <dbReference type="EMBL" id="EPI50654.1"/>
    </source>
</evidence>
<comment type="caution">
    <text evidence="2">The sequence shown here is derived from an EMBL/GenBank/DDBJ whole genome shotgun (WGS) entry which is preliminary data.</text>
</comment>
<dbReference type="HOGENOM" id="CLU_2355684_0_0_11"/>
<proteinExistence type="predicted"/>
<protein>
    <submittedName>
        <fullName evidence="2">Uncharacterized protein</fullName>
    </submittedName>
</protein>
<feature type="transmembrane region" description="Helical" evidence="1">
    <location>
        <begin position="74"/>
        <end position="95"/>
    </location>
</feature>
<reference evidence="2 3" key="1">
    <citation type="submission" date="2013-06" db="EMBL/GenBank/DDBJ databases">
        <authorList>
            <person name="Weinstock G."/>
            <person name="Sodergren E."/>
            <person name="Lobos E.A."/>
            <person name="Fulton L."/>
            <person name="Fulton R."/>
            <person name="Courtney L."/>
            <person name="Fronick C."/>
            <person name="O'Laughlin M."/>
            <person name="Godfrey J."/>
            <person name="Wilson R.M."/>
            <person name="Miner T."/>
            <person name="Farmer C."/>
            <person name="Delehaunty K."/>
            <person name="Cordes M."/>
            <person name="Minx P."/>
            <person name="Tomlinson C."/>
            <person name="Chen J."/>
            <person name="Wollam A."/>
            <person name="Pepin K.H."/>
            <person name="Bhonagiri V."/>
            <person name="Zhang X."/>
            <person name="Warren W."/>
            <person name="Mitreva M."/>
            <person name="Mardis E.R."/>
            <person name="Wilson R.K."/>
        </authorList>
    </citation>
    <scope>NUCLEOTIDE SEQUENCE [LARGE SCALE GENOMIC DNA]</scope>
    <source>
        <strain evidence="2 3">JCP8017A</strain>
    </source>
</reference>
<dbReference type="Proteomes" id="UP000015779">
    <property type="component" value="Unassembled WGS sequence"/>
</dbReference>
<feature type="transmembrane region" description="Helical" evidence="1">
    <location>
        <begin position="50"/>
        <end position="68"/>
    </location>
</feature>
<evidence type="ECO:0000313" key="3">
    <source>
        <dbReference type="Proteomes" id="UP000015779"/>
    </source>
</evidence>
<name>T2PLH1_9BIFI</name>
<keyword evidence="1" id="KW-1133">Transmembrane helix</keyword>
<accession>T2PLH1</accession>
<evidence type="ECO:0000256" key="1">
    <source>
        <dbReference type="SAM" id="Phobius"/>
    </source>
</evidence>
<keyword evidence="1" id="KW-0472">Membrane</keyword>
<dbReference type="AlphaFoldDB" id="T2PLH1"/>
<keyword evidence="1" id="KW-0812">Transmembrane</keyword>
<dbReference type="EMBL" id="ATJN01000096">
    <property type="protein sequence ID" value="EPI50654.1"/>
    <property type="molecule type" value="Genomic_DNA"/>
</dbReference>